<feature type="region of interest" description="Disordered" evidence="1">
    <location>
        <begin position="101"/>
        <end position="139"/>
    </location>
</feature>
<feature type="compositionally biased region" description="Basic residues" evidence="1">
    <location>
        <begin position="130"/>
        <end position="139"/>
    </location>
</feature>
<evidence type="ECO:0000313" key="2">
    <source>
        <dbReference type="EMBL" id="CAB4873112.1"/>
    </source>
</evidence>
<evidence type="ECO:0000256" key="1">
    <source>
        <dbReference type="SAM" id="MobiDB-lite"/>
    </source>
</evidence>
<reference evidence="2" key="1">
    <citation type="submission" date="2020-05" db="EMBL/GenBank/DDBJ databases">
        <authorList>
            <person name="Chiriac C."/>
            <person name="Salcher M."/>
            <person name="Ghai R."/>
            <person name="Kavagutti S V."/>
        </authorList>
    </citation>
    <scope>NUCLEOTIDE SEQUENCE</scope>
</reference>
<gene>
    <name evidence="2" type="ORF">UFOPK3317_00998</name>
</gene>
<proteinExistence type="predicted"/>
<feature type="compositionally biased region" description="Polar residues" evidence="1">
    <location>
        <begin position="107"/>
        <end position="124"/>
    </location>
</feature>
<name>A0A6J7DQ71_9ZZZZ</name>
<protein>
    <submittedName>
        <fullName evidence="2">Unannotated protein</fullName>
    </submittedName>
</protein>
<accession>A0A6J7DQ71</accession>
<organism evidence="2">
    <name type="scientific">freshwater metagenome</name>
    <dbReference type="NCBI Taxonomy" id="449393"/>
    <lineage>
        <taxon>unclassified sequences</taxon>
        <taxon>metagenomes</taxon>
        <taxon>ecological metagenomes</taxon>
    </lineage>
</organism>
<dbReference type="EMBL" id="CAFBLK010000173">
    <property type="protein sequence ID" value="CAB4873112.1"/>
    <property type="molecule type" value="Genomic_DNA"/>
</dbReference>
<dbReference type="AlphaFoldDB" id="A0A6J7DQ71"/>
<sequence length="139" mass="14485">MIDISLRAGAKDSTSRTGILEATKRAVAGGSVATTSRAMRGSESTSMLSREVLIASVASASASLQRVSHDNEGVWFASRSVIAEMLASALETNTSVFVRAGSIQRPAGSTANTRSTRVSHSPSTLPLGRAPKRRANVGR</sequence>